<name>A0A1R2C6P9_9CILI</name>
<proteinExistence type="predicted"/>
<reference evidence="1 2" key="1">
    <citation type="submission" date="2016-11" db="EMBL/GenBank/DDBJ databases">
        <title>The macronuclear genome of Stentor coeruleus: a giant cell with tiny introns.</title>
        <authorList>
            <person name="Slabodnick M."/>
            <person name="Ruby J.G."/>
            <person name="Reiff S.B."/>
            <person name="Swart E.C."/>
            <person name="Gosai S."/>
            <person name="Prabakaran S."/>
            <person name="Witkowska E."/>
            <person name="Larue G.E."/>
            <person name="Fisher S."/>
            <person name="Freeman R.M."/>
            <person name="Gunawardena J."/>
            <person name="Chu W."/>
            <person name="Stover N.A."/>
            <person name="Gregory B.D."/>
            <person name="Nowacki M."/>
            <person name="Derisi J."/>
            <person name="Roy S.W."/>
            <person name="Marshall W.F."/>
            <person name="Sood P."/>
        </authorList>
    </citation>
    <scope>NUCLEOTIDE SEQUENCE [LARGE SCALE GENOMIC DNA]</scope>
    <source>
        <strain evidence="1">WM001</strain>
    </source>
</reference>
<dbReference type="PROSITE" id="PS50096">
    <property type="entry name" value="IQ"/>
    <property type="match status" value="1"/>
</dbReference>
<dbReference type="AlphaFoldDB" id="A0A1R2C6P9"/>
<comment type="caution">
    <text evidence="1">The sequence shown here is derived from an EMBL/GenBank/DDBJ whole genome shotgun (WGS) entry which is preliminary data.</text>
</comment>
<keyword evidence="2" id="KW-1185">Reference proteome</keyword>
<dbReference type="Proteomes" id="UP000187209">
    <property type="component" value="Unassembled WGS sequence"/>
</dbReference>
<evidence type="ECO:0000313" key="1">
    <source>
        <dbReference type="EMBL" id="OMJ84605.1"/>
    </source>
</evidence>
<gene>
    <name evidence="1" type="ORF">SteCoe_14280</name>
</gene>
<sequence>MTEFDLDKYLVEVKSRQKQRATPHALRASIDTESLFTDRNQEIPLNLYIRSHYHQPRAYTPVRVVHEPQKPYNVEDYYPKCSSVYSSFAYSGRHNKENTRLNTSYTPLSKKEWEEIHHTKDSNRNPLISIENRFSRSPSPYYTHDRHLTADFNNNTLLNTKNKHIESSKTLDVTLLPQTSVSSDDFSSKRTHSLRVCTCILSGSLYLHKIGCKKVEVLVEKGKVKKRFGVVEAVIKIQREYRKYIMRKSLKKSGIKIDLGIFTRKSDGKKRVVSSVLSSYCFADSGSDRYAGLDSALNTSLSETSSRVNSQKPEFLEKMIINGNILKGYKIDPDESIDFELSGTFK</sequence>
<dbReference type="EMBL" id="MPUH01000264">
    <property type="protein sequence ID" value="OMJ84605.1"/>
    <property type="molecule type" value="Genomic_DNA"/>
</dbReference>
<evidence type="ECO:0000313" key="2">
    <source>
        <dbReference type="Proteomes" id="UP000187209"/>
    </source>
</evidence>
<accession>A0A1R2C6P9</accession>
<protein>
    <submittedName>
        <fullName evidence="1">Uncharacterized protein</fullName>
    </submittedName>
</protein>
<organism evidence="1 2">
    <name type="scientific">Stentor coeruleus</name>
    <dbReference type="NCBI Taxonomy" id="5963"/>
    <lineage>
        <taxon>Eukaryota</taxon>
        <taxon>Sar</taxon>
        <taxon>Alveolata</taxon>
        <taxon>Ciliophora</taxon>
        <taxon>Postciliodesmatophora</taxon>
        <taxon>Heterotrichea</taxon>
        <taxon>Heterotrichida</taxon>
        <taxon>Stentoridae</taxon>
        <taxon>Stentor</taxon>
    </lineage>
</organism>